<proteinExistence type="inferred from homology"/>
<dbReference type="OrthoDB" id="9803749at2"/>
<dbReference type="PANTHER" id="PTHR30041:SF7">
    <property type="entry name" value="GLOBAL TRANSCRIPTIONAL REGULATOR SPX"/>
    <property type="match status" value="1"/>
</dbReference>
<dbReference type="PANTHER" id="PTHR30041">
    <property type="entry name" value="ARSENATE REDUCTASE"/>
    <property type="match status" value="1"/>
</dbReference>
<dbReference type="PROSITE" id="PS51353">
    <property type="entry name" value="ARSC"/>
    <property type="match status" value="1"/>
</dbReference>
<accession>A0A1I4FTK2</accession>
<dbReference type="Pfam" id="PF03960">
    <property type="entry name" value="ArsC"/>
    <property type="match status" value="1"/>
</dbReference>
<dbReference type="RefSeq" id="WP_074750539.1">
    <property type="nucleotide sequence ID" value="NZ_FOTJ01000002.1"/>
</dbReference>
<reference evidence="4 5" key="1">
    <citation type="submission" date="2016-10" db="EMBL/GenBank/DDBJ databases">
        <authorList>
            <person name="de Groot N.N."/>
        </authorList>
    </citation>
    <scope>NUCLEOTIDE SEQUENCE [LARGE SCALE GENOMIC DNA]</scope>
    <source>
        <strain evidence="4 5">M79</strain>
    </source>
</reference>
<dbReference type="InterPro" id="IPR006660">
    <property type="entry name" value="Arsenate_reductase-like"/>
</dbReference>
<protein>
    <submittedName>
        <fullName evidence="4">Regulatory protein spx</fullName>
    </submittedName>
</protein>
<dbReference type="NCBIfam" id="TIGR01617">
    <property type="entry name" value="arsC_related"/>
    <property type="match status" value="1"/>
</dbReference>
<evidence type="ECO:0000313" key="5">
    <source>
        <dbReference type="Proteomes" id="UP000181969"/>
    </source>
</evidence>
<dbReference type="Proteomes" id="UP000181969">
    <property type="component" value="Unassembled WGS sequence"/>
</dbReference>
<evidence type="ECO:0000256" key="2">
    <source>
        <dbReference type="ARBA" id="ARBA00023284"/>
    </source>
</evidence>
<evidence type="ECO:0000256" key="1">
    <source>
        <dbReference type="ARBA" id="ARBA00023157"/>
    </source>
</evidence>
<dbReference type="SUPFAM" id="SSF52833">
    <property type="entry name" value="Thioredoxin-like"/>
    <property type="match status" value="1"/>
</dbReference>
<keyword evidence="1" id="KW-1015">Disulfide bond</keyword>
<dbReference type="InterPro" id="IPR036249">
    <property type="entry name" value="Thioredoxin-like_sf"/>
</dbReference>
<gene>
    <name evidence="4" type="ORF">SAMN05216438_102138</name>
</gene>
<organism evidence="4 5">
    <name type="scientific">Lactococcus garvieae</name>
    <dbReference type="NCBI Taxonomy" id="1363"/>
    <lineage>
        <taxon>Bacteria</taxon>
        <taxon>Bacillati</taxon>
        <taxon>Bacillota</taxon>
        <taxon>Bacilli</taxon>
        <taxon>Lactobacillales</taxon>
        <taxon>Streptococcaceae</taxon>
        <taxon>Lactococcus</taxon>
    </lineage>
</organism>
<sequence length="132" mass="15599">MLKIYTISSNQETKEAERWLYAHKVKFIEVDILKELVSTEEILRIVSLTEHGVEEIVETETRAYTRLNLNFKDLKLEDFMELLEENATLLKVPLMLDEKQLQIGFDEDKMQRFLEKPSKKVTDLEQQEVHTG</sequence>
<name>A0A1I4FTK2_9LACT</name>
<comment type="similarity">
    <text evidence="3">Belongs to the ArsC family.</text>
</comment>
<evidence type="ECO:0000256" key="3">
    <source>
        <dbReference type="PROSITE-ProRule" id="PRU01282"/>
    </source>
</evidence>
<dbReference type="InterPro" id="IPR006504">
    <property type="entry name" value="Tscrpt_reg_Spx/MgsR"/>
</dbReference>
<dbReference type="Gene3D" id="3.40.30.10">
    <property type="entry name" value="Glutaredoxin"/>
    <property type="match status" value="1"/>
</dbReference>
<dbReference type="AlphaFoldDB" id="A0A1I4FTK2"/>
<keyword evidence="2" id="KW-0676">Redox-active center</keyword>
<dbReference type="EMBL" id="FOTJ01000002">
    <property type="protein sequence ID" value="SFL20021.1"/>
    <property type="molecule type" value="Genomic_DNA"/>
</dbReference>
<evidence type="ECO:0000313" key="4">
    <source>
        <dbReference type="EMBL" id="SFL20021.1"/>
    </source>
</evidence>